<name>A0AAU8A5U2_9FIRM</name>
<evidence type="ECO:0000313" key="1">
    <source>
        <dbReference type="EMBL" id="XCC61480.1"/>
    </source>
</evidence>
<dbReference type="RefSeq" id="WP_079546356.1">
    <property type="nucleotide sequence ID" value="NZ_CP117826.1"/>
</dbReference>
<reference evidence="1" key="1">
    <citation type="submission" date="2023-02" db="EMBL/GenBank/DDBJ databases">
        <title>Gut commensal Christensenella minuta modulates host metabolism via a new class of secondary bile acids.</title>
        <authorList>
            <person name="Liu C."/>
        </authorList>
    </citation>
    <scope>NUCLEOTIDE SEQUENCE</scope>
    <source>
        <strain evidence="1">CA70</strain>
    </source>
</reference>
<protein>
    <submittedName>
        <fullName evidence="1">Uncharacterized protein</fullName>
    </submittedName>
</protein>
<dbReference type="EMBL" id="CP117826">
    <property type="protein sequence ID" value="XCC61480.1"/>
    <property type="molecule type" value="Genomic_DNA"/>
</dbReference>
<sequence length="61" mass="7020">MLMCPPKILWGKIKPGDERDQYGYSRWVLTIDDPTPEEQAAFDKFVKACLGEEATMIEEID</sequence>
<proteinExistence type="predicted"/>
<gene>
    <name evidence="1" type="ORF">PUP29_08045</name>
</gene>
<organism evidence="1">
    <name type="scientific">Christensenella massiliensis</name>
    <dbReference type="NCBI Taxonomy" id="1805714"/>
    <lineage>
        <taxon>Bacteria</taxon>
        <taxon>Bacillati</taxon>
        <taxon>Bacillota</taxon>
        <taxon>Clostridia</taxon>
        <taxon>Christensenellales</taxon>
        <taxon>Christensenellaceae</taxon>
        <taxon>Christensenella</taxon>
    </lineage>
</organism>
<accession>A0AAU8A5U2</accession>
<dbReference type="AlphaFoldDB" id="A0AAU8A5U2"/>